<keyword evidence="3" id="KW-1185">Reference proteome</keyword>
<feature type="region of interest" description="Disordered" evidence="1">
    <location>
        <begin position="466"/>
        <end position="508"/>
    </location>
</feature>
<protein>
    <submittedName>
        <fullName evidence="2">Spermatogenesis-associated protein 7</fullName>
    </submittedName>
</protein>
<proteinExistence type="predicted"/>
<name>A0AAV1P7E3_SCOSC</name>
<sequence length="604" mass="67763">MGYAECNSIMDSRIGSASSIPGCSLGKRGQTLKSSPFCPRSSSKLTQSIIKDHMVAHYKKIYSAKAAVDASVPKSLTHSVKYNDQIRQEQLRKGGRPQSAHSLSQRNSRASCSSAQSRLSVEYDDSPSLCSRSSMVSSPRFSTSFHAKEIVYPSYKAGPQNHHTYSASELKYRSPGATSHRKLSLCSLEASGDQSCYKTFQDPVQKTYSGDLLQKHSQHFTLDKPFTPKTLKSEKSSYLSKYRYYRAPRRNLTQDCTNSRLMRQETYHGSTKTKEYAQEFYEPPQEFTTEHEWSEDEVNGTYFSESTKRTQAKKSRDHDFFLSSTSVSPEGGKSPTMKSVSAEEEELMYLEFISAVTEDILSRGSISDRVLDRVIKRHIDMNRHRLNVGKMRHLLEVLRKDFEEPTNTSTSGAELEKKEKYLFDKLLPGLEAGDMNHQKTKEDNDLLPYASLIKYGGSPSYADPLLVSTPLCSPERTASPAETGEKAEEDVNQENGISSPSLTEHVSDNAGLGEEDFYQVHKETVETNQEAINEKHEYTTLSRDEGSHQDQAEVSHDGQSEELEDLGRSLSESLHITNNTHCDNTEAANEQHTNTVASASDDEF</sequence>
<organism evidence="2 3">
    <name type="scientific">Scomber scombrus</name>
    <name type="common">Atlantic mackerel</name>
    <name type="synonym">Scomber vernalis</name>
    <dbReference type="NCBI Taxonomy" id="13677"/>
    <lineage>
        <taxon>Eukaryota</taxon>
        <taxon>Metazoa</taxon>
        <taxon>Chordata</taxon>
        <taxon>Craniata</taxon>
        <taxon>Vertebrata</taxon>
        <taxon>Euteleostomi</taxon>
        <taxon>Actinopterygii</taxon>
        <taxon>Neopterygii</taxon>
        <taxon>Teleostei</taxon>
        <taxon>Neoteleostei</taxon>
        <taxon>Acanthomorphata</taxon>
        <taxon>Pelagiaria</taxon>
        <taxon>Scombriformes</taxon>
        <taxon>Scombridae</taxon>
        <taxon>Scomber</taxon>
    </lineage>
</organism>
<dbReference type="InterPro" id="IPR029357">
    <property type="entry name" value="SPATA7"/>
</dbReference>
<accession>A0AAV1P7E3</accession>
<comment type="caution">
    <text evidence="2">The sequence shown here is derived from an EMBL/GenBank/DDBJ whole genome shotgun (WGS) entry which is preliminary data.</text>
</comment>
<reference evidence="2 3" key="1">
    <citation type="submission" date="2024-01" db="EMBL/GenBank/DDBJ databases">
        <authorList>
            <person name="Alioto T."/>
            <person name="Alioto T."/>
            <person name="Gomez Garrido J."/>
        </authorList>
    </citation>
    <scope>NUCLEOTIDE SEQUENCE [LARGE SCALE GENOMIC DNA]</scope>
</reference>
<feature type="region of interest" description="Disordered" evidence="1">
    <location>
        <begin position="539"/>
        <end position="566"/>
    </location>
</feature>
<dbReference type="Proteomes" id="UP001314229">
    <property type="component" value="Unassembled WGS sequence"/>
</dbReference>
<feature type="compositionally biased region" description="Basic and acidic residues" evidence="1">
    <location>
        <begin position="539"/>
        <end position="559"/>
    </location>
</feature>
<feature type="region of interest" description="Disordered" evidence="1">
    <location>
        <begin position="585"/>
        <end position="604"/>
    </location>
</feature>
<feature type="compositionally biased region" description="Polar residues" evidence="1">
    <location>
        <begin position="493"/>
        <end position="504"/>
    </location>
</feature>
<dbReference type="AlphaFoldDB" id="A0AAV1P7E3"/>
<dbReference type="GO" id="GO:0036064">
    <property type="term" value="C:ciliary basal body"/>
    <property type="evidence" value="ECO:0007669"/>
    <property type="project" value="TreeGrafter"/>
</dbReference>
<dbReference type="GO" id="GO:0005930">
    <property type="term" value="C:axoneme"/>
    <property type="evidence" value="ECO:0007669"/>
    <property type="project" value="TreeGrafter"/>
</dbReference>
<gene>
    <name evidence="2" type="ORF">FSCOSCO3_A005045</name>
</gene>
<dbReference type="GO" id="GO:0045494">
    <property type="term" value="P:photoreceptor cell maintenance"/>
    <property type="evidence" value="ECO:0007669"/>
    <property type="project" value="TreeGrafter"/>
</dbReference>
<dbReference type="PANTHER" id="PTHR14917:SF4">
    <property type="entry name" value="SPERMATOGENESIS-ASSOCIATED 7"/>
    <property type="match status" value="1"/>
</dbReference>
<feature type="region of interest" description="Disordered" evidence="1">
    <location>
        <begin position="88"/>
        <end position="113"/>
    </location>
</feature>
<feature type="compositionally biased region" description="Polar residues" evidence="1">
    <location>
        <begin position="585"/>
        <end position="598"/>
    </location>
</feature>
<feature type="compositionally biased region" description="Polar residues" evidence="1">
    <location>
        <begin position="99"/>
        <end position="113"/>
    </location>
</feature>
<evidence type="ECO:0000313" key="2">
    <source>
        <dbReference type="EMBL" id="CAK6966914.1"/>
    </source>
</evidence>
<dbReference type="GO" id="GO:0120200">
    <property type="term" value="C:rod photoreceptor outer segment"/>
    <property type="evidence" value="ECO:0007669"/>
    <property type="project" value="TreeGrafter"/>
</dbReference>
<dbReference type="GO" id="GO:0120206">
    <property type="term" value="C:photoreceptor distal connecting cilium"/>
    <property type="evidence" value="ECO:0007669"/>
    <property type="project" value="TreeGrafter"/>
</dbReference>
<dbReference type="EMBL" id="CAWUFR010000098">
    <property type="protein sequence ID" value="CAK6966914.1"/>
    <property type="molecule type" value="Genomic_DNA"/>
</dbReference>
<evidence type="ECO:0000313" key="3">
    <source>
        <dbReference type="Proteomes" id="UP001314229"/>
    </source>
</evidence>
<dbReference type="PANTHER" id="PTHR14917">
    <property type="entry name" value="SPERMATOGENESIS-ASSOCIATED PROTEIN 7"/>
    <property type="match status" value="1"/>
</dbReference>
<dbReference type="GO" id="GO:0000226">
    <property type="term" value="P:microtubule cytoskeleton organization"/>
    <property type="evidence" value="ECO:0007669"/>
    <property type="project" value="TreeGrafter"/>
</dbReference>
<dbReference type="Pfam" id="PF15244">
    <property type="entry name" value="HSD3"/>
    <property type="match status" value="1"/>
</dbReference>
<evidence type="ECO:0000256" key="1">
    <source>
        <dbReference type="SAM" id="MobiDB-lite"/>
    </source>
</evidence>